<evidence type="ECO:0000256" key="4">
    <source>
        <dbReference type="ARBA" id="ARBA00022884"/>
    </source>
</evidence>
<dbReference type="InterPro" id="IPR033712">
    <property type="entry name" value="Pumilio_RNA-bd"/>
</dbReference>
<evidence type="ECO:0000256" key="7">
    <source>
        <dbReference type="SAM" id="MobiDB-lite"/>
    </source>
</evidence>
<dbReference type="Pfam" id="PF00806">
    <property type="entry name" value="PUF"/>
    <property type="match status" value="9"/>
</dbReference>
<evidence type="ECO:0000256" key="6">
    <source>
        <dbReference type="PROSITE-ProRule" id="PRU00317"/>
    </source>
</evidence>
<feature type="repeat" description="Pumilio" evidence="6">
    <location>
        <begin position="242"/>
        <end position="277"/>
    </location>
</feature>
<keyword evidence="4" id="KW-0694">RNA-binding</keyword>
<dbReference type="AlphaFoldDB" id="C1MV47"/>
<organism evidence="10">
    <name type="scientific">Micromonas pusilla (strain CCMP1545)</name>
    <name type="common">Picoplanktonic green alga</name>
    <dbReference type="NCBI Taxonomy" id="564608"/>
    <lineage>
        <taxon>Eukaryota</taxon>
        <taxon>Viridiplantae</taxon>
        <taxon>Chlorophyta</taxon>
        <taxon>Mamiellophyceae</taxon>
        <taxon>Mamiellales</taxon>
        <taxon>Mamiellaceae</taxon>
        <taxon>Micromonas</taxon>
    </lineage>
</organism>
<dbReference type="FunFam" id="1.25.10.10:FF:000004">
    <property type="entry name" value="Pumilio homolog 1 isoform 2"/>
    <property type="match status" value="1"/>
</dbReference>
<feature type="repeat" description="Pumilio" evidence="6">
    <location>
        <begin position="20"/>
        <end position="55"/>
    </location>
</feature>
<comment type="subcellular location">
    <subcellularLocation>
        <location evidence="1">Cytoplasm</location>
    </subcellularLocation>
</comment>
<dbReference type="GO" id="GO:0003729">
    <property type="term" value="F:mRNA binding"/>
    <property type="evidence" value="ECO:0007669"/>
    <property type="project" value="UniProtKB-ARBA"/>
</dbReference>
<dbReference type="PANTHER" id="PTHR12537">
    <property type="entry name" value="RNA BINDING PROTEIN PUMILIO-RELATED"/>
    <property type="match status" value="1"/>
</dbReference>
<feature type="repeat" description="Pumilio" evidence="6">
    <location>
        <begin position="56"/>
        <end position="91"/>
    </location>
</feature>
<dbReference type="InterPro" id="IPR016024">
    <property type="entry name" value="ARM-type_fold"/>
</dbReference>
<proteinExistence type="predicted"/>
<evidence type="ECO:0000313" key="10">
    <source>
        <dbReference type="Proteomes" id="UP000001876"/>
    </source>
</evidence>
<evidence type="ECO:0000256" key="3">
    <source>
        <dbReference type="ARBA" id="ARBA00022737"/>
    </source>
</evidence>
<dbReference type="GO" id="GO:0005737">
    <property type="term" value="C:cytoplasm"/>
    <property type="evidence" value="ECO:0007669"/>
    <property type="project" value="UniProtKB-SubCell"/>
</dbReference>
<protein>
    <submittedName>
        <fullName evidence="9">Predicted protein</fullName>
    </submittedName>
</protein>
<name>C1MV47_MICPC</name>
<feature type="repeat" description="Pumilio" evidence="6">
    <location>
        <begin position="128"/>
        <end position="163"/>
    </location>
</feature>
<keyword evidence="3" id="KW-0677">Repeat</keyword>
<dbReference type="EMBL" id="GG663740">
    <property type="protein sequence ID" value="EEH56442.1"/>
    <property type="molecule type" value="Genomic_DNA"/>
</dbReference>
<dbReference type="SUPFAM" id="SSF48371">
    <property type="entry name" value="ARM repeat"/>
    <property type="match status" value="1"/>
</dbReference>
<keyword evidence="2" id="KW-0963">Cytoplasm</keyword>
<sequence>MSPLLEEFKNNKARRFELGDLAEHVVEFSSDQHGSRFIQQKLETAAPEDAQLVFDEVLPAAHALMTDVFGNYVVQKFLANGTPEQIDAIAGELKGHVLSLSLQMYGCRVIQKALEVIDEDAQCALVAELEGHVSRCVRDQNGNHVVQKCIECVAPAKIQFIVEAFYGNVLSLSTHPYGCRVIQARSIHWVLEHCTPEQKSEGIMDEILREATSLAQDQYGNYVVQHVLQHGGEGERKTILQTLAGQIVLLAQHKFASNVIEKCLTYCGASERQIMIDEMLGKTDENEPLQAMMKDQFANYVVQKLLEVCDDGQRDQLLTRMRVHLGNLKKFTYGKHIVARVEKFVASASTAANSAGIEPAATATASEGGEDQDDARPAAGSAETGFGEEGDGGEDDAQLSSSEGGKSGGGGAEAYGASADVGEPAVSAS</sequence>
<comment type="function">
    <text evidence="5">Sequence-specific RNA-binding protein that regulates translation and mRNA stability by binding the 3'-UTR of target mRNAs. Binds the APUM-binding elements (APBEs) in the 3'-UTR mRNA sequence of CLV1, PNH, WUS and FAS2.</text>
</comment>
<accession>C1MV47</accession>
<dbReference type="PANTHER" id="PTHR12537:SF12">
    <property type="entry name" value="MATERNAL PROTEIN PUMILIO"/>
    <property type="match status" value="1"/>
</dbReference>
<dbReference type="STRING" id="564608.C1MV47"/>
<evidence type="ECO:0000256" key="5">
    <source>
        <dbReference type="ARBA" id="ARBA00055193"/>
    </source>
</evidence>
<dbReference type="InterPro" id="IPR033133">
    <property type="entry name" value="PUM-HD"/>
</dbReference>
<feature type="repeat" description="Pumilio" evidence="6">
    <location>
        <begin position="92"/>
        <end position="127"/>
    </location>
</feature>
<evidence type="ECO:0000313" key="9">
    <source>
        <dbReference type="EMBL" id="EEH56442.1"/>
    </source>
</evidence>
<dbReference type="OMA" id="NGARCIQ"/>
<feature type="repeat" description="Pumilio" evidence="6">
    <location>
        <begin position="278"/>
        <end position="319"/>
    </location>
</feature>
<evidence type="ECO:0000256" key="2">
    <source>
        <dbReference type="ARBA" id="ARBA00022490"/>
    </source>
</evidence>
<dbReference type="PROSITE" id="PS50303">
    <property type="entry name" value="PUM_HD"/>
    <property type="match status" value="1"/>
</dbReference>
<dbReference type="Gene3D" id="1.25.10.10">
    <property type="entry name" value="Leucine-rich Repeat Variant"/>
    <property type="match status" value="1"/>
</dbReference>
<dbReference type="GO" id="GO:0010608">
    <property type="term" value="P:post-transcriptional regulation of gene expression"/>
    <property type="evidence" value="ECO:0007669"/>
    <property type="project" value="TreeGrafter"/>
</dbReference>
<feature type="compositionally biased region" description="Acidic residues" evidence="7">
    <location>
        <begin position="386"/>
        <end position="397"/>
    </location>
</feature>
<dbReference type="GeneID" id="9684750"/>
<reference evidence="9 10" key="1">
    <citation type="journal article" date="2009" name="Science">
        <title>Green evolution and dynamic adaptations revealed by genomes of the marine picoeukaryotes Micromonas.</title>
        <authorList>
            <person name="Worden A.Z."/>
            <person name="Lee J.H."/>
            <person name="Mock T."/>
            <person name="Rouze P."/>
            <person name="Simmons M.P."/>
            <person name="Aerts A.L."/>
            <person name="Allen A.E."/>
            <person name="Cuvelier M.L."/>
            <person name="Derelle E."/>
            <person name="Everett M.V."/>
            <person name="Foulon E."/>
            <person name="Grimwood J."/>
            <person name="Gundlach H."/>
            <person name="Henrissat B."/>
            <person name="Napoli C."/>
            <person name="McDonald S.M."/>
            <person name="Parker M.S."/>
            <person name="Rombauts S."/>
            <person name="Salamov A."/>
            <person name="Von Dassow P."/>
            <person name="Badger J.H."/>
            <person name="Coutinho P.M."/>
            <person name="Demir E."/>
            <person name="Dubchak I."/>
            <person name="Gentemann C."/>
            <person name="Eikrem W."/>
            <person name="Gready J.E."/>
            <person name="John U."/>
            <person name="Lanier W."/>
            <person name="Lindquist E.A."/>
            <person name="Lucas S."/>
            <person name="Mayer K.F."/>
            <person name="Moreau H."/>
            <person name="Not F."/>
            <person name="Otillar R."/>
            <person name="Panaud O."/>
            <person name="Pangilinan J."/>
            <person name="Paulsen I."/>
            <person name="Piegu B."/>
            <person name="Poliakov A."/>
            <person name="Robbens S."/>
            <person name="Schmutz J."/>
            <person name="Toulza E."/>
            <person name="Wyss T."/>
            <person name="Zelensky A."/>
            <person name="Zhou K."/>
            <person name="Armbrust E.V."/>
            <person name="Bhattacharya D."/>
            <person name="Goodenough U.W."/>
            <person name="Van de Peer Y."/>
            <person name="Grigoriev I.V."/>
        </authorList>
    </citation>
    <scope>NUCLEOTIDE SEQUENCE [LARGE SCALE GENOMIC DNA]</scope>
    <source>
        <strain evidence="9 10">CCMP1545</strain>
    </source>
</reference>
<dbReference type="InterPro" id="IPR011989">
    <property type="entry name" value="ARM-like"/>
</dbReference>
<evidence type="ECO:0000259" key="8">
    <source>
        <dbReference type="PROSITE" id="PS50303"/>
    </source>
</evidence>
<feature type="domain" description="PUM-HD" evidence="8">
    <location>
        <begin position="1"/>
        <end position="345"/>
    </location>
</feature>
<keyword evidence="10" id="KW-1185">Reference proteome</keyword>
<feature type="repeat" description="Pumilio" evidence="6">
    <location>
        <begin position="206"/>
        <end position="241"/>
    </location>
</feature>
<dbReference type="CDD" id="cd07920">
    <property type="entry name" value="Pumilio"/>
    <property type="match status" value="1"/>
</dbReference>
<dbReference type="PROSITE" id="PS50302">
    <property type="entry name" value="PUM"/>
    <property type="match status" value="7"/>
</dbReference>
<dbReference type="RefSeq" id="XP_003059310.1">
    <property type="nucleotide sequence ID" value="XM_003059264.1"/>
</dbReference>
<dbReference type="Proteomes" id="UP000001876">
    <property type="component" value="Unassembled WGS sequence"/>
</dbReference>
<dbReference type="SMART" id="SM00025">
    <property type="entry name" value="Pumilio"/>
    <property type="match status" value="8"/>
</dbReference>
<dbReference type="eggNOG" id="KOG1488">
    <property type="taxonomic scope" value="Eukaryota"/>
</dbReference>
<evidence type="ECO:0000256" key="1">
    <source>
        <dbReference type="ARBA" id="ARBA00004496"/>
    </source>
</evidence>
<dbReference type="KEGG" id="mpp:MICPUCDRAFT_17677"/>
<feature type="region of interest" description="Disordered" evidence="7">
    <location>
        <begin position="358"/>
        <end position="429"/>
    </location>
</feature>
<dbReference type="OrthoDB" id="668540at2759"/>
<dbReference type="InterPro" id="IPR001313">
    <property type="entry name" value="Pumilio_RNA-bd_rpt"/>
</dbReference>
<gene>
    <name evidence="9" type="ORF">MICPUCDRAFT_17677</name>
</gene>